<dbReference type="RefSeq" id="WP_155042096.1">
    <property type="nucleotide sequence ID" value="NZ_WMIG01000026.1"/>
</dbReference>
<keyword evidence="2" id="KW-1185">Reference proteome</keyword>
<comment type="caution">
    <text evidence="1">The sequence shown here is derived from an EMBL/GenBank/DDBJ whole genome shotgun (WGS) entry which is preliminary data.</text>
</comment>
<dbReference type="Gene3D" id="1.10.10.10">
    <property type="entry name" value="Winged helix-like DNA-binding domain superfamily/Winged helix DNA-binding domain"/>
    <property type="match status" value="1"/>
</dbReference>
<organism evidence="1 2">
    <name type="scientific">Paracoccus litorisediminis</name>
    <dbReference type="NCBI Taxonomy" id="2006130"/>
    <lineage>
        <taxon>Bacteria</taxon>
        <taxon>Pseudomonadati</taxon>
        <taxon>Pseudomonadota</taxon>
        <taxon>Alphaproteobacteria</taxon>
        <taxon>Rhodobacterales</taxon>
        <taxon>Paracoccaceae</taxon>
        <taxon>Paracoccus</taxon>
    </lineage>
</organism>
<dbReference type="Proteomes" id="UP000449846">
    <property type="component" value="Unassembled WGS sequence"/>
</dbReference>
<reference evidence="1 2" key="1">
    <citation type="submission" date="2019-11" db="EMBL/GenBank/DDBJ databases">
        <authorList>
            <person name="Dong K."/>
        </authorList>
    </citation>
    <scope>NUCLEOTIDE SEQUENCE [LARGE SCALE GENOMIC DNA]</scope>
    <source>
        <strain evidence="1 2">NBRC 112902</strain>
    </source>
</reference>
<evidence type="ECO:0000313" key="1">
    <source>
        <dbReference type="EMBL" id="MTH62145.1"/>
    </source>
</evidence>
<dbReference type="AlphaFoldDB" id="A0A844HV16"/>
<dbReference type="InterPro" id="IPR009061">
    <property type="entry name" value="DNA-bd_dom_put_sf"/>
</dbReference>
<name>A0A844HV16_9RHOB</name>
<dbReference type="OrthoDB" id="6059216at2"/>
<dbReference type="SUPFAM" id="SSF46955">
    <property type="entry name" value="Putative DNA-binding domain"/>
    <property type="match status" value="1"/>
</dbReference>
<proteinExistence type="predicted"/>
<protein>
    <recommendedName>
        <fullName evidence="3">Helix-turn-helix domain-containing protein</fullName>
    </recommendedName>
</protein>
<evidence type="ECO:0000313" key="2">
    <source>
        <dbReference type="Proteomes" id="UP000449846"/>
    </source>
</evidence>
<sequence length="80" mass="8831">MDGDVSGGSTGEPVMEGWLTRAELSGEIGVAVNTLQKWGSLQLGPVYVRVGPRVYYSRSAVRAWLLEMETAAVKRRRKLH</sequence>
<evidence type="ECO:0008006" key="3">
    <source>
        <dbReference type="Google" id="ProtNLM"/>
    </source>
</evidence>
<gene>
    <name evidence="1" type="ORF">GL300_23380</name>
</gene>
<dbReference type="EMBL" id="WMIG01000026">
    <property type="protein sequence ID" value="MTH62145.1"/>
    <property type="molecule type" value="Genomic_DNA"/>
</dbReference>
<dbReference type="InterPro" id="IPR036388">
    <property type="entry name" value="WH-like_DNA-bd_sf"/>
</dbReference>
<accession>A0A844HV16</accession>